<feature type="compositionally biased region" description="Basic and acidic residues" evidence="1">
    <location>
        <begin position="68"/>
        <end position="79"/>
    </location>
</feature>
<reference evidence="3 4" key="2">
    <citation type="submission" date="2024-05" db="EMBL/GenBank/DDBJ databases">
        <authorList>
            <person name="Chen Y."/>
            <person name="Shah S."/>
            <person name="Dougan E. K."/>
            <person name="Thang M."/>
            <person name="Chan C."/>
        </authorList>
    </citation>
    <scope>NUCLEOTIDE SEQUENCE [LARGE SCALE GENOMIC DNA]</scope>
</reference>
<keyword evidence="4" id="KW-1185">Reference proteome</keyword>
<evidence type="ECO:0000313" key="2">
    <source>
        <dbReference type="EMBL" id="CAI3981183.1"/>
    </source>
</evidence>
<feature type="compositionally biased region" description="Polar residues" evidence="1">
    <location>
        <begin position="149"/>
        <end position="161"/>
    </location>
</feature>
<dbReference type="EMBL" id="CAMXCT020000615">
    <property type="protein sequence ID" value="CAL1134558.1"/>
    <property type="molecule type" value="Genomic_DNA"/>
</dbReference>
<sequence length="177" mass="18711">MQPQASSMALAGKETNTNWEEDRRACLQCLAAFYRDPTQFGFSSSTELIVPYGFNLQTGEIEPNALKCFRDPAKAKEKSQAQQSQSTFGPRPGPGPGVASGVASGYLSQSSVPPNPFAPQSGQSSALRSSSFGKPQAAQGNPFKARSTPFGQVNGRTSQSFAPFGPASPAISSPFQR</sequence>
<evidence type="ECO:0000313" key="4">
    <source>
        <dbReference type="Proteomes" id="UP001152797"/>
    </source>
</evidence>
<dbReference type="EMBL" id="CAMXCT010000615">
    <property type="protein sequence ID" value="CAI3981183.1"/>
    <property type="molecule type" value="Genomic_DNA"/>
</dbReference>
<feature type="region of interest" description="Disordered" evidence="1">
    <location>
        <begin position="68"/>
        <end position="177"/>
    </location>
</feature>
<gene>
    <name evidence="2" type="ORF">C1SCF055_LOCUS8997</name>
</gene>
<organism evidence="2">
    <name type="scientific">Cladocopium goreaui</name>
    <dbReference type="NCBI Taxonomy" id="2562237"/>
    <lineage>
        <taxon>Eukaryota</taxon>
        <taxon>Sar</taxon>
        <taxon>Alveolata</taxon>
        <taxon>Dinophyceae</taxon>
        <taxon>Suessiales</taxon>
        <taxon>Symbiodiniaceae</taxon>
        <taxon>Cladocopium</taxon>
    </lineage>
</organism>
<protein>
    <submittedName>
        <fullName evidence="2">Uncharacterized protein</fullName>
    </submittedName>
</protein>
<dbReference type="Proteomes" id="UP001152797">
    <property type="component" value="Unassembled WGS sequence"/>
</dbReference>
<feature type="compositionally biased region" description="Low complexity" evidence="1">
    <location>
        <begin position="80"/>
        <end position="90"/>
    </location>
</feature>
<feature type="compositionally biased region" description="Low complexity" evidence="1">
    <location>
        <begin position="121"/>
        <end position="131"/>
    </location>
</feature>
<dbReference type="AlphaFoldDB" id="A0A9P1FM51"/>
<reference evidence="2" key="1">
    <citation type="submission" date="2022-10" db="EMBL/GenBank/DDBJ databases">
        <authorList>
            <person name="Chen Y."/>
            <person name="Dougan E. K."/>
            <person name="Chan C."/>
            <person name="Rhodes N."/>
            <person name="Thang M."/>
        </authorList>
    </citation>
    <scope>NUCLEOTIDE SEQUENCE</scope>
</reference>
<accession>A0A9P1FM51</accession>
<evidence type="ECO:0000256" key="1">
    <source>
        <dbReference type="SAM" id="MobiDB-lite"/>
    </source>
</evidence>
<dbReference type="EMBL" id="CAMXCT030000615">
    <property type="protein sequence ID" value="CAL4768495.1"/>
    <property type="molecule type" value="Genomic_DNA"/>
</dbReference>
<name>A0A9P1FM51_9DINO</name>
<proteinExistence type="predicted"/>
<evidence type="ECO:0000313" key="3">
    <source>
        <dbReference type="EMBL" id="CAL4768495.1"/>
    </source>
</evidence>
<comment type="caution">
    <text evidence="2">The sequence shown here is derived from an EMBL/GenBank/DDBJ whole genome shotgun (WGS) entry which is preliminary data.</text>
</comment>